<reference evidence="2" key="1">
    <citation type="journal article" date="2023" name="Front. Plant Sci.">
        <title>Chromosomal-level genome assembly of Melastoma candidum provides insights into trichome evolution.</title>
        <authorList>
            <person name="Zhong Y."/>
            <person name="Wu W."/>
            <person name="Sun C."/>
            <person name="Zou P."/>
            <person name="Liu Y."/>
            <person name="Dai S."/>
            <person name="Zhou R."/>
        </authorList>
    </citation>
    <scope>NUCLEOTIDE SEQUENCE [LARGE SCALE GENOMIC DNA]</scope>
</reference>
<name>A0ACB9MMK7_9MYRT</name>
<dbReference type="EMBL" id="CM042888">
    <property type="protein sequence ID" value="KAI4324896.1"/>
    <property type="molecule type" value="Genomic_DNA"/>
</dbReference>
<evidence type="ECO:0000313" key="2">
    <source>
        <dbReference type="Proteomes" id="UP001057402"/>
    </source>
</evidence>
<organism evidence="1 2">
    <name type="scientific">Melastoma candidum</name>
    <dbReference type="NCBI Taxonomy" id="119954"/>
    <lineage>
        <taxon>Eukaryota</taxon>
        <taxon>Viridiplantae</taxon>
        <taxon>Streptophyta</taxon>
        <taxon>Embryophyta</taxon>
        <taxon>Tracheophyta</taxon>
        <taxon>Spermatophyta</taxon>
        <taxon>Magnoliopsida</taxon>
        <taxon>eudicotyledons</taxon>
        <taxon>Gunneridae</taxon>
        <taxon>Pentapetalae</taxon>
        <taxon>rosids</taxon>
        <taxon>malvids</taxon>
        <taxon>Myrtales</taxon>
        <taxon>Melastomataceae</taxon>
        <taxon>Melastomatoideae</taxon>
        <taxon>Melastomateae</taxon>
        <taxon>Melastoma</taxon>
    </lineage>
</organism>
<comment type="caution">
    <text evidence="1">The sequence shown here is derived from an EMBL/GenBank/DDBJ whole genome shotgun (WGS) entry which is preliminary data.</text>
</comment>
<gene>
    <name evidence="1" type="ORF">MLD38_030340</name>
</gene>
<proteinExistence type="predicted"/>
<accession>A0ACB9MMK7</accession>
<dbReference type="Proteomes" id="UP001057402">
    <property type="component" value="Chromosome 9"/>
</dbReference>
<evidence type="ECO:0000313" key="1">
    <source>
        <dbReference type="EMBL" id="KAI4324896.1"/>
    </source>
</evidence>
<keyword evidence="2" id="KW-1185">Reference proteome</keyword>
<protein>
    <submittedName>
        <fullName evidence="1">Uncharacterized protein</fullName>
    </submittedName>
</protein>
<sequence>MFVRKSRCRGGNLGRVKSLVGLSRKSERSLLPFFPFCFFPGIQTKALGDCGRNPYSCVDSEVSLKRSGEGNLR</sequence>